<dbReference type="InterPro" id="IPR033985">
    <property type="entry name" value="SusD-like_N"/>
</dbReference>
<evidence type="ECO:0000256" key="2">
    <source>
        <dbReference type="ARBA" id="ARBA00006275"/>
    </source>
</evidence>
<comment type="subcellular location">
    <subcellularLocation>
        <location evidence="1">Cell outer membrane</location>
    </subcellularLocation>
</comment>
<dbReference type="AlphaFoldDB" id="A0A1T5F3R7"/>
<feature type="chain" id="PRO_5012820855" evidence="6">
    <location>
        <begin position="23"/>
        <end position="505"/>
    </location>
</feature>
<gene>
    <name evidence="9" type="ORF">SAMN05660841_02998</name>
</gene>
<dbReference type="EMBL" id="FUZF01000014">
    <property type="protein sequence ID" value="SKB90842.1"/>
    <property type="molecule type" value="Genomic_DNA"/>
</dbReference>
<dbReference type="InterPro" id="IPR011990">
    <property type="entry name" value="TPR-like_helical_dom_sf"/>
</dbReference>
<dbReference type="Pfam" id="PF14322">
    <property type="entry name" value="SusD-like_3"/>
    <property type="match status" value="1"/>
</dbReference>
<evidence type="ECO:0000259" key="8">
    <source>
        <dbReference type="Pfam" id="PF14322"/>
    </source>
</evidence>
<keyword evidence="4" id="KW-0472">Membrane</keyword>
<proteinExistence type="inferred from homology"/>
<dbReference type="InterPro" id="IPR012944">
    <property type="entry name" value="SusD_RagB_dom"/>
</dbReference>
<feature type="domain" description="RagB/SusD" evidence="7">
    <location>
        <begin position="273"/>
        <end position="477"/>
    </location>
</feature>
<comment type="similarity">
    <text evidence="2">Belongs to the SusD family.</text>
</comment>
<organism evidence="9 10">
    <name type="scientific">Sphingobacterium nematocida</name>
    <dbReference type="NCBI Taxonomy" id="1513896"/>
    <lineage>
        <taxon>Bacteria</taxon>
        <taxon>Pseudomonadati</taxon>
        <taxon>Bacteroidota</taxon>
        <taxon>Sphingobacteriia</taxon>
        <taxon>Sphingobacteriales</taxon>
        <taxon>Sphingobacteriaceae</taxon>
        <taxon>Sphingobacterium</taxon>
    </lineage>
</organism>
<dbReference type="GO" id="GO:0009279">
    <property type="term" value="C:cell outer membrane"/>
    <property type="evidence" value="ECO:0007669"/>
    <property type="project" value="UniProtKB-SubCell"/>
</dbReference>
<dbReference type="Pfam" id="PF07980">
    <property type="entry name" value="SusD_RagB"/>
    <property type="match status" value="1"/>
</dbReference>
<dbReference type="PROSITE" id="PS51257">
    <property type="entry name" value="PROKAR_LIPOPROTEIN"/>
    <property type="match status" value="1"/>
</dbReference>
<evidence type="ECO:0000259" key="7">
    <source>
        <dbReference type="Pfam" id="PF07980"/>
    </source>
</evidence>
<feature type="signal peptide" evidence="6">
    <location>
        <begin position="1"/>
        <end position="22"/>
    </location>
</feature>
<dbReference type="RefSeq" id="WP_079644178.1">
    <property type="nucleotide sequence ID" value="NZ_FUZF01000014.1"/>
</dbReference>
<evidence type="ECO:0000313" key="10">
    <source>
        <dbReference type="Proteomes" id="UP000190150"/>
    </source>
</evidence>
<evidence type="ECO:0000256" key="6">
    <source>
        <dbReference type="SAM" id="SignalP"/>
    </source>
</evidence>
<dbReference type="OrthoDB" id="5694214at2"/>
<dbReference type="Proteomes" id="UP000190150">
    <property type="component" value="Unassembled WGS sequence"/>
</dbReference>
<keyword evidence="10" id="KW-1185">Reference proteome</keyword>
<evidence type="ECO:0000256" key="4">
    <source>
        <dbReference type="ARBA" id="ARBA00023136"/>
    </source>
</evidence>
<keyword evidence="5" id="KW-0998">Cell outer membrane</keyword>
<dbReference type="STRING" id="1513896.SAMN05660841_02998"/>
<protein>
    <submittedName>
        <fullName evidence="9">Starch-binding associating with outer membrane</fullName>
    </submittedName>
</protein>
<evidence type="ECO:0000256" key="5">
    <source>
        <dbReference type="ARBA" id="ARBA00023237"/>
    </source>
</evidence>
<feature type="domain" description="SusD-like N-terminal" evidence="8">
    <location>
        <begin position="37"/>
        <end position="228"/>
    </location>
</feature>
<dbReference type="Gene3D" id="1.25.40.390">
    <property type="match status" value="1"/>
</dbReference>
<evidence type="ECO:0000256" key="1">
    <source>
        <dbReference type="ARBA" id="ARBA00004442"/>
    </source>
</evidence>
<evidence type="ECO:0000256" key="3">
    <source>
        <dbReference type="ARBA" id="ARBA00022729"/>
    </source>
</evidence>
<keyword evidence="3 6" id="KW-0732">Signal</keyword>
<reference evidence="10" key="1">
    <citation type="submission" date="2017-02" db="EMBL/GenBank/DDBJ databases">
        <authorList>
            <person name="Varghese N."/>
            <person name="Submissions S."/>
        </authorList>
    </citation>
    <scope>NUCLEOTIDE SEQUENCE [LARGE SCALE GENOMIC DNA]</scope>
    <source>
        <strain evidence="10">DSM 24091</strain>
    </source>
</reference>
<sequence>MKRTTLKYMFLYLALTSTTLSCSDKLDLSAPDQLTSTNFWRNAADAEAGLASAYSQLESSTDVWEFSEIKFPVEAYREDICVIGSDAMNYQTWVELYNFTYTNGNSQFSRYWDINYTGISFTNQVIEKVGLINMDVAYRNQIIAEAKFLRAYYHMKLLLNWEKIVLRDEYITSESQLNKALSTRTEVWDFIVKDLEEAVGSLVPKHTEANVGRATKGAAYAYLGYCYLTRAYEETSQRSEMLDKAEKAFRNVTGYSLEKNFLSMFDGTNKNSKESVFELQFTDNTANGASYRTAIHKWIATGELGGWDEITPSNMLLAEFKKEGRVATTGHYDSRLYHTLFCEDPYFNDANNPRVYGYTYDAVFENGSGRMSFRKYLPATLVDLNKSRTAVNLPLMRYADVLLLLAETLNEQGKPADAVPLINEVRKRADMPNLPTGMNAAEVRSRIEHERILEFALENTRFYDLRRWGKAKEALHAIGRNNFDPTKHNFYPIPLLEIKSNDKVN</sequence>
<accession>A0A1T5F3R7</accession>
<name>A0A1T5F3R7_9SPHI</name>
<dbReference type="CDD" id="cd08977">
    <property type="entry name" value="SusD"/>
    <property type="match status" value="1"/>
</dbReference>
<dbReference type="SUPFAM" id="SSF48452">
    <property type="entry name" value="TPR-like"/>
    <property type="match status" value="1"/>
</dbReference>
<evidence type="ECO:0000313" key="9">
    <source>
        <dbReference type="EMBL" id="SKB90842.1"/>
    </source>
</evidence>